<dbReference type="EMBL" id="QGTJ01000006">
    <property type="protein sequence ID" value="PWV61054.1"/>
    <property type="molecule type" value="Genomic_DNA"/>
</dbReference>
<comment type="catalytic activity">
    <reaction evidence="7">
        <text>pyridoxine 5'-phosphate + O2 = pyridoxal 5'-phosphate + H2O2</text>
        <dbReference type="Rhea" id="RHEA:15149"/>
        <dbReference type="ChEBI" id="CHEBI:15379"/>
        <dbReference type="ChEBI" id="CHEBI:16240"/>
        <dbReference type="ChEBI" id="CHEBI:58589"/>
        <dbReference type="ChEBI" id="CHEBI:597326"/>
        <dbReference type="EC" id="1.4.3.5"/>
    </reaction>
</comment>
<feature type="binding site" evidence="7 9">
    <location>
        <position position="84"/>
    </location>
    <ligand>
        <name>FMN</name>
        <dbReference type="ChEBI" id="CHEBI:58210"/>
    </ligand>
</feature>
<dbReference type="Gene3D" id="2.30.110.10">
    <property type="entry name" value="Electron Transport, Fmn-binding Protein, Chain A"/>
    <property type="match status" value="1"/>
</dbReference>
<feature type="binding site" evidence="7 8">
    <location>
        <position position="132"/>
    </location>
    <ligand>
        <name>substrate</name>
    </ligand>
</feature>
<dbReference type="UniPathway" id="UPA01068">
    <property type="reaction ID" value="UER00304"/>
</dbReference>
<evidence type="ECO:0000256" key="7">
    <source>
        <dbReference type="HAMAP-Rule" id="MF_01629"/>
    </source>
</evidence>
<keyword evidence="4 7" id="KW-0288">FMN</keyword>
<evidence type="ECO:0000259" key="10">
    <source>
        <dbReference type="Pfam" id="PF01243"/>
    </source>
</evidence>
<feature type="binding site" evidence="7 8">
    <location>
        <position position="128"/>
    </location>
    <ligand>
        <name>substrate</name>
    </ligand>
</feature>
<dbReference type="RefSeq" id="WP_110018732.1">
    <property type="nucleotide sequence ID" value="NZ_QGTJ01000006.1"/>
</dbReference>
<comment type="cofactor">
    <cofactor evidence="7 9">
        <name>FMN</name>
        <dbReference type="ChEBI" id="CHEBI:58210"/>
    </cofactor>
    <text evidence="7 9">Binds 1 FMN per subunit.</text>
</comment>
<comment type="function">
    <text evidence="7">Catalyzes the oxidation of either pyridoxine 5'-phosphate (PNP) or pyridoxamine 5'-phosphate (PMP) into pyridoxal 5'-phosphate (PLP).</text>
</comment>
<feature type="binding site" evidence="7 9">
    <location>
        <begin position="62"/>
        <end position="67"/>
    </location>
    <ligand>
        <name>FMN</name>
        <dbReference type="ChEBI" id="CHEBI:58210"/>
    </ligand>
</feature>
<feature type="binding site" evidence="7 8">
    <location>
        <position position="124"/>
    </location>
    <ligand>
        <name>substrate</name>
    </ligand>
</feature>
<comment type="pathway">
    <text evidence="7">Cofactor metabolism; pyridoxal 5'-phosphate salvage; pyridoxal 5'-phosphate from pyridoxine 5'-phosphate: step 1/1.</text>
</comment>
<dbReference type="OrthoDB" id="9780392at2"/>
<feature type="binding site" evidence="7 9">
    <location>
        <position position="106"/>
    </location>
    <ligand>
        <name>FMN</name>
        <dbReference type="ChEBI" id="CHEBI:58210"/>
    </ligand>
</feature>
<comment type="subunit">
    <text evidence="2 7">Homodimer.</text>
</comment>
<feature type="binding site" evidence="7">
    <location>
        <begin position="77"/>
        <end position="78"/>
    </location>
    <ligand>
        <name>FMN</name>
        <dbReference type="ChEBI" id="CHEBI:58210"/>
    </ligand>
</feature>
<sequence>MTLSLADLRRNYTRGQLDVTDVDPDPIRQFAVWFEACVASQVPEPNAMTVSTVTAAGRPASRILLLKGVDARGFTFFSNYQSDKAQQLAATPYAALNFWWIELERQVRIEGRVEKLSEAESAEYFHSRPHASQVGAWASHQSRVVADRATLEQRFAALAARYEGAEVPKPPHWGGFRLIPDGIEFWQGRPSRLHDRIRYRLDGGRWIIERLEP</sequence>
<dbReference type="Pfam" id="PF10590">
    <property type="entry name" value="PNP_phzG_C"/>
    <property type="match status" value="1"/>
</dbReference>
<organism evidence="12 13">
    <name type="scientific">Plasticicumulans acidivorans</name>
    <dbReference type="NCBI Taxonomy" id="886464"/>
    <lineage>
        <taxon>Bacteria</taxon>
        <taxon>Pseudomonadati</taxon>
        <taxon>Pseudomonadota</taxon>
        <taxon>Gammaproteobacteria</taxon>
        <taxon>Candidatus Competibacteraceae</taxon>
        <taxon>Plasticicumulans</taxon>
    </lineage>
</organism>
<dbReference type="InterPro" id="IPR012349">
    <property type="entry name" value="Split_barrel_FMN-bd"/>
</dbReference>
<keyword evidence="5 7" id="KW-0560">Oxidoreductase</keyword>
<accession>A0A317MTU2</accession>
<feature type="binding site" evidence="7 9">
    <location>
        <begin position="141"/>
        <end position="142"/>
    </location>
    <ligand>
        <name>FMN</name>
        <dbReference type="ChEBI" id="CHEBI:58210"/>
    </ligand>
</feature>
<evidence type="ECO:0000256" key="8">
    <source>
        <dbReference type="PIRSR" id="PIRSR000190-1"/>
    </source>
</evidence>
<evidence type="ECO:0000256" key="1">
    <source>
        <dbReference type="ARBA" id="ARBA00007301"/>
    </source>
</evidence>
<evidence type="ECO:0000256" key="9">
    <source>
        <dbReference type="PIRSR" id="PIRSR000190-2"/>
    </source>
</evidence>
<dbReference type="EC" id="1.4.3.5" evidence="7"/>
<dbReference type="SUPFAM" id="SSF50475">
    <property type="entry name" value="FMN-binding split barrel"/>
    <property type="match status" value="1"/>
</dbReference>
<dbReference type="InterPro" id="IPR019740">
    <property type="entry name" value="Pyridox_Oxase_CS"/>
</dbReference>
<dbReference type="Proteomes" id="UP000246569">
    <property type="component" value="Unassembled WGS sequence"/>
</dbReference>
<feature type="binding site" evidence="7 9">
    <location>
        <position position="196"/>
    </location>
    <ligand>
        <name>FMN</name>
        <dbReference type="ChEBI" id="CHEBI:58210"/>
    </ligand>
</feature>
<keyword evidence="13" id="KW-1185">Reference proteome</keyword>
<dbReference type="InterPro" id="IPR019576">
    <property type="entry name" value="Pyridoxamine_oxidase_dimer_C"/>
</dbReference>
<dbReference type="FunFam" id="2.30.110.10:FF:000020">
    <property type="entry name" value="PNPO isoform 11"/>
    <property type="match status" value="1"/>
</dbReference>
<dbReference type="AlphaFoldDB" id="A0A317MTU2"/>
<feature type="binding site" evidence="7 9">
    <location>
        <position position="186"/>
    </location>
    <ligand>
        <name>FMN</name>
        <dbReference type="ChEBI" id="CHEBI:58210"/>
    </ligand>
</feature>
<dbReference type="Pfam" id="PF01243">
    <property type="entry name" value="PNPOx_N"/>
    <property type="match status" value="1"/>
</dbReference>
<keyword evidence="6 7" id="KW-0664">Pyridoxine biosynthesis</keyword>
<dbReference type="PROSITE" id="PS01064">
    <property type="entry name" value="PYRIDOX_OXIDASE"/>
    <property type="match status" value="1"/>
</dbReference>
<dbReference type="GO" id="GO:0010181">
    <property type="term" value="F:FMN binding"/>
    <property type="evidence" value="ECO:0007669"/>
    <property type="project" value="UniProtKB-UniRule"/>
</dbReference>
<evidence type="ECO:0000256" key="4">
    <source>
        <dbReference type="ARBA" id="ARBA00022643"/>
    </source>
</evidence>
<dbReference type="NCBIfam" id="NF004231">
    <property type="entry name" value="PRK05679.1"/>
    <property type="match status" value="1"/>
</dbReference>
<evidence type="ECO:0000313" key="13">
    <source>
        <dbReference type="Proteomes" id="UP000246569"/>
    </source>
</evidence>
<dbReference type="HAMAP" id="MF_01629">
    <property type="entry name" value="PdxH"/>
    <property type="match status" value="1"/>
</dbReference>
<evidence type="ECO:0000256" key="3">
    <source>
        <dbReference type="ARBA" id="ARBA00022630"/>
    </source>
</evidence>
<protein>
    <recommendedName>
        <fullName evidence="7">Pyridoxine/pyridoxamine 5'-phosphate oxidase</fullName>
        <ecNumber evidence="7">1.4.3.5</ecNumber>
    </recommendedName>
    <alternativeName>
        <fullName evidence="7">PNP/PMP oxidase</fullName>
        <shortName evidence="7">PNPOx</shortName>
    </alternativeName>
    <alternativeName>
        <fullName evidence="7">Pyridoxal 5'-phosphate synthase</fullName>
    </alternativeName>
</protein>
<evidence type="ECO:0000256" key="6">
    <source>
        <dbReference type="ARBA" id="ARBA00023096"/>
    </source>
</evidence>
<feature type="domain" description="Pyridoxamine 5'-phosphate oxidase N-terminal" evidence="10">
    <location>
        <begin position="39"/>
        <end position="158"/>
    </location>
</feature>
<evidence type="ECO:0000313" key="12">
    <source>
        <dbReference type="EMBL" id="PWV61054.1"/>
    </source>
</evidence>
<comment type="catalytic activity">
    <reaction evidence="7">
        <text>pyridoxamine 5'-phosphate + O2 + H2O = pyridoxal 5'-phosphate + H2O2 + NH4(+)</text>
        <dbReference type="Rhea" id="RHEA:15817"/>
        <dbReference type="ChEBI" id="CHEBI:15377"/>
        <dbReference type="ChEBI" id="CHEBI:15379"/>
        <dbReference type="ChEBI" id="CHEBI:16240"/>
        <dbReference type="ChEBI" id="CHEBI:28938"/>
        <dbReference type="ChEBI" id="CHEBI:58451"/>
        <dbReference type="ChEBI" id="CHEBI:597326"/>
        <dbReference type="EC" id="1.4.3.5"/>
    </reaction>
</comment>
<feature type="binding site" evidence="7 8">
    <location>
        <begin position="192"/>
        <end position="194"/>
    </location>
    <ligand>
        <name>substrate</name>
    </ligand>
</feature>
<feature type="domain" description="Pyridoxine 5'-phosphate oxidase dimerisation C-terminal" evidence="11">
    <location>
        <begin position="173"/>
        <end position="213"/>
    </location>
</feature>
<dbReference type="NCBIfam" id="TIGR00558">
    <property type="entry name" value="pdxH"/>
    <property type="match status" value="1"/>
</dbReference>
<dbReference type="GO" id="GO:0004733">
    <property type="term" value="F:pyridoxamine phosphate oxidase activity"/>
    <property type="evidence" value="ECO:0007669"/>
    <property type="project" value="UniProtKB-UniRule"/>
</dbReference>
<reference evidence="12 13" key="1">
    <citation type="submission" date="2018-05" db="EMBL/GenBank/DDBJ databases">
        <title>Genomic Encyclopedia of Type Strains, Phase IV (KMG-IV): sequencing the most valuable type-strain genomes for metagenomic binning, comparative biology and taxonomic classification.</title>
        <authorList>
            <person name="Goeker M."/>
        </authorList>
    </citation>
    <scope>NUCLEOTIDE SEQUENCE [LARGE SCALE GENOMIC DNA]</scope>
    <source>
        <strain evidence="12 13">DSM 23606</strain>
    </source>
</reference>
<name>A0A317MTU2_9GAMM</name>
<dbReference type="PANTHER" id="PTHR10851">
    <property type="entry name" value="PYRIDOXINE-5-PHOSPHATE OXIDASE"/>
    <property type="match status" value="1"/>
</dbReference>
<dbReference type="GO" id="GO:0008615">
    <property type="term" value="P:pyridoxine biosynthetic process"/>
    <property type="evidence" value="ECO:0007669"/>
    <property type="project" value="UniProtKB-UniRule"/>
</dbReference>
<dbReference type="PANTHER" id="PTHR10851:SF0">
    <property type="entry name" value="PYRIDOXINE-5'-PHOSPHATE OXIDASE"/>
    <property type="match status" value="1"/>
</dbReference>
<comment type="pathway">
    <text evidence="7">Cofactor metabolism; pyridoxal 5'-phosphate salvage; pyridoxal 5'-phosphate from pyridoxamine 5'-phosphate: step 1/1.</text>
</comment>
<evidence type="ECO:0000256" key="2">
    <source>
        <dbReference type="ARBA" id="ARBA00011738"/>
    </source>
</evidence>
<comment type="caution">
    <text evidence="7">Lacks conserved residue(s) required for the propagation of feature annotation.</text>
</comment>
<gene>
    <name evidence="7" type="primary">pdxH</name>
    <name evidence="12" type="ORF">C7443_10668</name>
</gene>
<comment type="caution">
    <text evidence="12">The sequence shown here is derived from an EMBL/GenBank/DDBJ whole genome shotgun (WGS) entry which is preliminary data.</text>
</comment>
<proteinExistence type="inferred from homology"/>
<dbReference type="InterPro" id="IPR000659">
    <property type="entry name" value="Pyridox_Oxase"/>
</dbReference>
<dbReference type="InterPro" id="IPR011576">
    <property type="entry name" value="Pyridox_Oxase_N"/>
</dbReference>
<comment type="similarity">
    <text evidence="1 7">Belongs to the pyridoxamine 5'-phosphate oxidase family.</text>
</comment>
<feature type="binding site" evidence="7 8">
    <location>
        <position position="67"/>
    </location>
    <ligand>
        <name>substrate</name>
    </ligand>
</feature>
<keyword evidence="3 7" id="KW-0285">Flavoprotein</keyword>
<evidence type="ECO:0000256" key="5">
    <source>
        <dbReference type="ARBA" id="ARBA00023002"/>
    </source>
</evidence>
<feature type="binding site" evidence="8">
    <location>
        <begin position="9"/>
        <end position="12"/>
    </location>
    <ligand>
        <name>substrate</name>
    </ligand>
</feature>
<dbReference type="PIRSF" id="PIRSF000190">
    <property type="entry name" value="Pyd_amn-ph_oxd"/>
    <property type="match status" value="1"/>
</dbReference>
<evidence type="ECO:0000259" key="11">
    <source>
        <dbReference type="Pfam" id="PF10590"/>
    </source>
</evidence>